<dbReference type="AlphaFoldDB" id="A0A0S3EZG4"/>
<sequence length="69" mass="7510">MKVFADATTRRGTKQRVATLLRLGGYQPMTDFHSGANRSEDPGPYSAGGAIPQSRMPEAQQCKPAQIFL</sequence>
<dbReference type="OrthoDB" id="9845498at2"/>
<protein>
    <submittedName>
        <fullName evidence="2">Uncharacterized protein</fullName>
    </submittedName>
</protein>
<name>A0A0S3EZG4_9SPHN</name>
<organism evidence="2 3">
    <name type="scientific">Sphingobium baderi</name>
    <dbReference type="NCBI Taxonomy" id="1332080"/>
    <lineage>
        <taxon>Bacteria</taxon>
        <taxon>Pseudomonadati</taxon>
        <taxon>Pseudomonadota</taxon>
        <taxon>Alphaproteobacteria</taxon>
        <taxon>Sphingomonadales</taxon>
        <taxon>Sphingomonadaceae</taxon>
        <taxon>Sphingobium</taxon>
    </lineage>
</organism>
<dbReference type="KEGG" id="sbd:ATN00_11435"/>
<dbReference type="EMBL" id="CP013264">
    <property type="protein sequence ID" value="ALR20815.1"/>
    <property type="molecule type" value="Genomic_DNA"/>
</dbReference>
<evidence type="ECO:0000313" key="2">
    <source>
        <dbReference type="EMBL" id="ALR20815.1"/>
    </source>
</evidence>
<evidence type="ECO:0000256" key="1">
    <source>
        <dbReference type="SAM" id="MobiDB-lite"/>
    </source>
</evidence>
<evidence type="ECO:0000313" key="3">
    <source>
        <dbReference type="Proteomes" id="UP000056968"/>
    </source>
</evidence>
<reference evidence="2 3" key="1">
    <citation type="submission" date="2015-11" db="EMBL/GenBank/DDBJ databases">
        <title>A Two-component Flavoprotein Monooxygenase System MeaXY Responsible for para-Hydroxylation of 2-Methyl-6-ethylaniline and 2,6-Diethylaniline in Sphingobium baderi DE-13.</title>
        <authorList>
            <person name="Cheng M."/>
            <person name="Meng Q."/>
            <person name="Yang Y."/>
            <person name="Chu C."/>
            <person name="Yan X."/>
            <person name="He J."/>
            <person name="Li S."/>
        </authorList>
    </citation>
    <scope>NUCLEOTIDE SEQUENCE [LARGE SCALE GENOMIC DNA]</scope>
    <source>
        <strain evidence="2 3">DE-13</strain>
    </source>
</reference>
<feature type="region of interest" description="Disordered" evidence="1">
    <location>
        <begin position="31"/>
        <end position="69"/>
    </location>
</feature>
<proteinExistence type="predicted"/>
<dbReference type="Proteomes" id="UP000056968">
    <property type="component" value="Chromosome"/>
</dbReference>
<keyword evidence="3" id="KW-1185">Reference proteome</keyword>
<accession>A0A0S3EZG4</accession>
<gene>
    <name evidence="2" type="ORF">ATN00_11435</name>
</gene>